<sequence>MSKKNIQSHPDVYDFTSQASSGALQFVSTLPTKEDFKMLVKQTLLLTALLTFILKVTARENGGSLLGASLSINPDYSGESTISLSSNNVNTGIKGNSYEDESASLGVDSGDNGFLGALGNAIGGAYVGGRPAYSNGANSYISLNSESQRPASLEVEVDDDSTHNGSSGLSLQTGNGSGLNAQATSNPDVISILQVQGSGLPINSSIRASERPELSNNLGLSINLASEQSSNIKGSGNSNSGLAVSGTPVSSYVAITPAQNSLSIENSRPLEVSNSNQINSRVSLSPVGSSLSIQNSSVEPPNAVPVVISLMAVAPARNSLSLESSSAQVSNPLSVSSNVVSASDRNLLNIYSSSVKESPTVKTGVYGTVGSSAPGVESSVNGDLSGPAIGPKNNSIFGISLDLQGALDRTPESPNTIKVVDNSNITQIALAAGESPNKTNDLKIGFESVISGDQPDINEQVLTNSVNSQASPSVLSLDLNSGANSNANQLTASAPSLLSVNSASNLQKASGGLSSESSLGGTSGRVSAIPLLSLSATSQNIDGSIHKPQNPPARLAVKSTSLPSTVSVQTNAGNGIHASSQLNNGPVQPSQLRQDSTGSLGSSSVLSLGTGGAITSISGLTSIINSIRPNLNATSSGTQNSPSGLNAALSLDADSGHHSAIPVSSSSSASQKNEGSIHIPQGSQLGLTINTKSNYHPGSSVHIEQGNANNAAHVTTSLTGGQESVRQSTHQNSVSIKSSPSAISLDSVIPAVRPTSSNYIQGSLGGLGSGISIGGSSRYKLASSAQTSPITSHRIQAESAKNPQHSHIGLDLSNGVSSKASSGSDQNHKASLSLNLGNTGYTASKSDSQDSLNLSLNSPSISSGVSQRTKESSPNQSAELHISSSGTNIGSSLAALVKQDGASSLSLGVPAQSNSRIESSVDNSVSSSYISING</sequence>
<protein>
    <submittedName>
        <fullName evidence="1">Uncharacterized protein</fullName>
    </submittedName>
</protein>
<dbReference type="Proteomes" id="UP001239111">
    <property type="component" value="Chromosome 3"/>
</dbReference>
<evidence type="ECO:0000313" key="2">
    <source>
        <dbReference type="Proteomes" id="UP001239111"/>
    </source>
</evidence>
<gene>
    <name evidence="1" type="ORF">QAD02_005797</name>
</gene>
<comment type="caution">
    <text evidence="1">The sequence shown here is derived from an EMBL/GenBank/DDBJ whole genome shotgun (WGS) entry which is preliminary data.</text>
</comment>
<organism evidence="1 2">
    <name type="scientific">Eretmocerus hayati</name>
    <dbReference type="NCBI Taxonomy" id="131215"/>
    <lineage>
        <taxon>Eukaryota</taxon>
        <taxon>Metazoa</taxon>
        <taxon>Ecdysozoa</taxon>
        <taxon>Arthropoda</taxon>
        <taxon>Hexapoda</taxon>
        <taxon>Insecta</taxon>
        <taxon>Pterygota</taxon>
        <taxon>Neoptera</taxon>
        <taxon>Endopterygota</taxon>
        <taxon>Hymenoptera</taxon>
        <taxon>Apocrita</taxon>
        <taxon>Proctotrupomorpha</taxon>
        <taxon>Chalcidoidea</taxon>
        <taxon>Aphelinidae</taxon>
        <taxon>Aphelininae</taxon>
        <taxon>Eretmocerus</taxon>
    </lineage>
</organism>
<keyword evidence="2" id="KW-1185">Reference proteome</keyword>
<accession>A0ACC2NYB2</accession>
<reference evidence="1" key="1">
    <citation type="submission" date="2023-04" db="EMBL/GenBank/DDBJ databases">
        <title>A chromosome-level genome assembly of the parasitoid wasp Eretmocerus hayati.</title>
        <authorList>
            <person name="Zhong Y."/>
            <person name="Liu S."/>
            <person name="Liu Y."/>
        </authorList>
    </citation>
    <scope>NUCLEOTIDE SEQUENCE</scope>
    <source>
        <strain evidence="1">ZJU_SS_LIU_2023</strain>
    </source>
</reference>
<proteinExistence type="predicted"/>
<name>A0ACC2NYB2_9HYME</name>
<dbReference type="EMBL" id="CM056743">
    <property type="protein sequence ID" value="KAJ8674535.1"/>
    <property type="molecule type" value="Genomic_DNA"/>
</dbReference>
<evidence type="ECO:0000313" key="1">
    <source>
        <dbReference type="EMBL" id="KAJ8674535.1"/>
    </source>
</evidence>